<dbReference type="EMBL" id="FUYJ01000009">
    <property type="protein sequence ID" value="SKB05315.1"/>
    <property type="molecule type" value="Genomic_DNA"/>
</dbReference>
<feature type="region of interest" description="Disordered" evidence="4">
    <location>
        <begin position="244"/>
        <end position="286"/>
    </location>
</feature>
<reference evidence="7" key="1">
    <citation type="submission" date="2017-02" db="EMBL/GenBank/DDBJ databases">
        <authorList>
            <person name="Varghese N."/>
            <person name="Submissions S."/>
        </authorList>
    </citation>
    <scope>NUCLEOTIDE SEQUENCE [LARGE SCALE GENOMIC DNA]</scope>
    <source>
        <strain evidence="7">DSM 23966</strain>
    </source>
</reference>
<dbReference type="SUPFAM" id="SSF52518">
    <property type="entry name" value="Thiamin diphosphate-binding fold (THDP-binding)"/>
    <property type="match status" value="1"/>
</dbReference>
<dbReference type="Pfam" id="PF00676">
    <property type="entry name" value="E1_dh"/>
    <property type="match status" value="1"/>
</dbReference>
<evidence type="ECO:0000256" key="3">
    <source>
        <dbReference type="ARBA" id="ARBA00023052"/>
    </source>
</evidence>
<comment type="cofactor">
    <cofactor evidence="1">
        <name>thiamine diphosphate</name>
        <dbReference type="ChEBI" id="CHEBI:58937"/>
    </cofactor>
</comment>
<accession>A0A1T4YVN6</accession>
<dbReference type="PANTHER" id="PTHR11516">
    <property type="entry name" value="PYRUVATE DEHYDROGENASE E1 COMPONENT, ALPHA SUBUNIT BACTERIAL AND ORGANELLAR"/>
    <property type="match status" value="1"/>
</dbReference>
<evidence type="ECO:0000313" key="7">
    <source>
        <dbReference type="Proteomes" id="UP000190042"/>
    </source>
</evidence>
<protein>
    <submittedName>
        <fullName evidence="6">Pyruvate dehydrogenase E1 component alpha subunit</fullName>
    </submittedName>
</protein>
<feature type="compositionally biased region" description="Basic and acidic residues" evidence="4">
    <location>
        <begin position="244"/>
        <end position="270"/>
    </location>
</feature>
<keyword evidence="7" id="KW-1185">Reference proteome</keyword>
<evidence type="ECO:0000256" key="2">
    <source>
        <dbReference type="ARBA" id="ARBA00023002"/>
    </source>
</evidence>
<dbReference type="GO" id="GO:0004739">
    <property type="term" value="F:pyruvate dehydrogenase (acetyl-transferring) activity"/>
    <property type="evidence" value="ECO:0007669"/>
    <property type="project" value="TreeGrafter"/>
</dbReference>
<gene>
    <name evidence="6" type="ORF">SAMN04244570_3613</name>
</gene>
<keyword evidence="2" id="KW-0560">Oxidoreductase</keyword>
<sequence>MDQQTALWIYQKMNEIRFFEEEVHHIFGKGLIPGFVHLYAGEEAVATGVMALLDDEDYITSTHRGHGHAIAKGCDIKGMMAEIMGKKDGLGGGKGGSMHVADIDRGMLGANGIVGGGFGLAAGAALTIKTLGQSHVAVCFFGDGASNEGTFHEGLNLASILDLPVIFVCENNQFGEGTPFRYASASETVAERAPAYNMPGVRVDGMDVEAVYEATEKAIKRAKAGEGPTLIECDTYRHFGHFEGDEQKYKTDQDPNRDRDPITEFREKATKNKWMTSEQTDEIESNAKKTVEDAVAFAEASPLPDESTLYTDIFA</sequence>
<proteinExistence type="predicted"/>
<evidence type="ECO:0000256" key="1">
    <source>
        <dbReference type="ARBA" id="ARBA00001964"/>
    </source>
</evidence>
<dbReference type="InterPro" id="IPR029061">
    <property type="entry name" value="THDP-binding"/>
</dbReference>
<dbReference type="PANTHER" id="PTHR11516:SF60">
    <property type="entry name" value="PYRUVATE DEHYDROGENASE E1 COMPONENT SUBUNIT ALPHA"/>
    <property type="match status" value="1"/>
</dbReference>
<dbReference type="InterPro" id="IPR001017">
    <property type="entry name" value="DH_E1"/>
</dbReference>
<evidence type="ECO:0000313" key="6">
    <source>
        <dbReference type="EMBL" id="SKB05315.1"/>
    </source>
</evidence>
<organism evidence="6 7">
    <name type="scientific">Sporosarcina newyorkensis</name>
    <dbReference type="NCBI Taxonomy" id="759851"/>
    <lineage>
        <taxon>Bacteria</taxon>
        <taxon>Bacillati</taxon>
        <taxon>Bacillota</taxon>
        <taxon>Bacilli</taxon>
        <taxon>Bacillales</taxon>
        <taxon>Caryophanaceae</taxon>
        <taxon>Sporosarcina</taxon>
    </lineage>
</organism>
<dbReference type="CDD" id="cd02000">
    <property type="entry name" value="TPP_E1_PDC_ADC_BCADC"/>
    <property type="match status" value="1"/>
</dbReference>
<dbReference type="Gene3D" id="3.40.50.970">
    <property type="match status" value="1"/>
</dbReference>
<dbReference type="InterPro" id="IPR050642">
    <property type="entry name" value="PDH_E1_Alpha_Subunit"/>
</dbReference>
<keyword evidence="6" id="KW-0670">Pyruvate</keyword>
<dbReference type="GO" id="GO:0006086">
    <property type="term" value="P:pyruvate decarboxylation to acetyl-CoA"/>
    <property type="evidence" value="ECO:0007669"/>
    <property type="project" value="TreeGrafter"/>
</dbReference>
<feature type="domain" description="Dehydrogenase E1 component" evidence="5">
    <location>
        <begin position="12"/>
        <end position="304"/>
    </location>
</feature>
<keyword evidence="3" id="KW-0786">Thiamine pyrophosphate</keyword>
<dbReference type="Proteomes" id="UP000190042">
    <property type="component" value="Unassembled WGS sequence"/>
</dbReference>
<evidence type="ECO:0000256" key="4">
    <source>
        <dbReference type="SAM" id="MobiDB-lite"/>
    </source>
</evidence>
<name>A0A1T4YVN6_9BACL</name>
<evidence type="ECO:0000259" key="5">
    <source>
        <dbReference type="Pfam" id="PF00676"/>
    </source>
</evidence>
<dbReference type="AlphaFoldDB" id="A0A1T4YVN6"/>
<dbReference type="RefSeq" id="WP_078818566.1">
    <property type="nucleotide sequence ID" value="NZ_FUYJ01000009.1"/>
</dbReference>